<evidence type="ECO:0000313" key="3">
    <source>
        <dbReference type="Proteomes" id="UP001231675"/>
    </source>
</evidence>
<organism evidence="2 3">
    <name type="scientific">Streptomyces griseoviridis</name>
    <dbReference type="NCBI Taxonomy" id="45398"/>
    <lineage>
        <taxon>Bacteria</taxon>
        <taxon>Bacillati</taxon>
        <taxon>Actinomycetota</taxon>
        <taxon>Actinomycetes</taxon>
        <taxon>Kitasatosporales</taxon>
        <taxon>Streptomycetaceae</taxon>
        <taxon>Streptomyces</taxon>
    </lineage>
</organism>
<dbReference type="EMBL" id="JAURUD010000001">
    <property type="protein sequence ID" value="MDP9679499.1"/>
    <property type="molecule type" value="Genomic_DNA"/>
</dbReference>
<gene>
    <name evidence="2" type="ORF">J2S47_000001</name>
</gene>
<protein>
    <submittedName>
        <fullName evidence="2">Uncharacterized protein</fullName>
    </submittedName>
</protein>
<proteinExistence type="predicted"/>
<name>A0ABT9L714_STRGD</name>
<dbReference type="Proteomes" id="UP001231675">
    <property type="component" value="Unassembled WGS sequence"/>
</dbReference>
<sequence>MDETDYGNAGHLATTAREQIEKDSPTRLALLEAP</sequence>
<comment type="caution">
    <text evidence="2">The sequence shown here is derived from an EMBL/GenBank/DDBJ whole genome shotgun (WGS) entry which is preliminary data.</text>
</comment>
<reference evidence="2 3" key="1">
    <citation type="submission" date="2023-07" db="EMBL/GenBank/DDBJ databases">
        <title>Sequencing the genomes of 1000 actinobacteria strains.</title>
        <authorList>
            <person name="Klenk H.-P."/>
        </authorList>
    </citation>
    <scope>NUCLEOTIDE SEQUENCE [LARGE SCALE GENOMIC DNA]</scope>
    <source>
        <strain evidence="2 3">DSM 40229</strain>
    </source>
</reference>
<accession>A0ABT9L714</accession>
<evidence type="ECO:0000256" key="1">
    <source>
        <dbReference type="SAM" id="MobiDB-lite"/>
    </source>
</evidence>
<feature type="region of interest" description="Disordered" evidence="1">
    <location>
        <begin position="1"/>
        <end position="34"/>
    </location>
</feature>
<evidence type="ECO:0000313" key="2">
    <source>
        <dbReference type="EMBL" id="MDP9679499.1"/>
    </source>
</evidence>
<keyword evidence="3" id="KW-1185">Reference proteome</keyword>